<feature type="domain" description="Set2 Rpb1 interacting" evidence="4">
    <location>
        <begin position="337"/>
        <end position="390"/>
    </location>
</feature>
<feature type="region of interest" description="Disordered" evidence="3">
    <location>
        <begin position="1"/>
        <end position="38"/>
    </location>
</feature>
<organism evidence="5">
    <name type="scientific">Lygus hesperus</name>
    <name type="common">Western plant bug</name>
    <dbReference type="NCBI Taxonomy" id="30085"/>
    <lineage>
        <taxon>Eukaryota</taxon>
        <taxon>Metazoa</taxon>
        <taxon>Ecdysozoa</taxon>
        <taxon>Arthropoda</taxon>
        <taxon>Hexapoda</taxon>
        <taxon>Insecta</taxon>
        <taxon>Pterygota</taxon>
        <taxon>Neoptera</taxon>
        <taxon>Paraneoptera</taxon>
        <taxon>Hemiptera</taxon>
        <taxon>Heteroptera</taxon>
        <taxon>Panheteroptera</taxon>
        <taxon>Cimicomorpha</taxon>
        <taxon>Miridae</taxon>
        <taxon>Mirini</taxon>
        <taxon>Lygus</taxon>
    </lineage>
</organism>
<evidence type="ECO:0000256" key="1">
    <source>
        <dbReference type="ARBA" id="ARBA00004123"/>
    </source>
</evidence>
<comment type="subcellular location">
    <subcellularLocation>
        <location evidence="1">Nucleus</location>
    </subcellularLocation>
</comment>
<evidence type="ECO:0000313" key="5">
    <source>
        <dbReference type="EMBL" id="JAG37384.1"/>
    </source>
</evidence>
<evidence type="ECO:0000256" key="2">
    <source>
        <dbReference type="ARBA" id="ARBA00023242"/>
    </source>
</evidence>
<keyword evidence="5" id="KW-0378">Hydrolase</keyword>
<dbReference type="EMBL" id="GBHO01006220">
    <property type="protein sequence ID" value="JAG37384.1"/>
    <property type="molecule type" value="Transcribed_RNA"/>
</dbReference>
<dbReference type="EMBL" id="GDHC01000296">
    <property type="protein sequence ID" value="JAQ18333.1"/>
    <property type="molecule type" value="Transcribed_RNA"/>
</dbReference>
<dbReference type="InterPro" id="IPR013257">
    <property type="entry name" value="SRI"/>
</dbReference>
<evidence type="ECO:0000259" key="4">
    <source>
        <dbReference type="Pfam" id="PF08236"/>
    </source>
</evidence>
<dbReference type="Pfam" id="PF08236">
    <property type="entry name" value="SRI"/>
    <property type="match status" value="1"/>
</dbReference>
<keyword evidence="2" id="KW-0539">Nucleus</keyword>
<accession>A0A0A9YYU3</accession>
<reference evidence="6" key="3">
    <citation type="journal article" date="2016" name="Gigascience">
        <title>De novo construction of an expanded transcriptome assembly for the western tarnished plant bug, Lygus hesperus.</title>
        <authorList>
            <person name="Tassone E.E."/>
            <person name="Geib S.M."/>
            <person name="Hall B."/>
            <person name="Fabrick J.A."/>
            <person name="Brent C.S."/>
            <person name="Hull J.J."/>
        </authorList>
    </citation>
    <scope>NUCLEOTIDE SEQUENCE</scope>
</reference>
<reference evidence="5" key="2">
    <citation type="submission" date="2014-07" db="EMBL/GenBank/DDBJ databases">
        <authorList>
            <person name="Hull J."/>
        </authorList>
    </citation>
    <scope>NUCLEOTIDE SEQUENCE</scope>
</reference>
<evidence type="ECO:0000256" key="3">
    <source>
        <dbReference type="SAM" id="MobiDB-lite"/>
    </source>
</evidence>
<keyword evidence="5" id="KW-0347">Helicase</keyword>
<name>A0A0A9YYU3_LYGHE</name>
<reference evidence="5" key="1">
    <citation type="journal article" date="2014" name="PLoS ONE">
        <title>Transcriptome-Based Identification of ABC Transporters in the Western Tarnished Plant Bug Lygus hesperus.</title>
        <authorList>
            <person name="Hull J.J."/>
            <person name="Chaney K."/>
            <person name="Geib S.M."/>
            <person name="Fabrick J.A."/>
            <person name="Brent C.S."/>
            <person name="Walsh D."/>
            <person name="Lavine L.C."/>
        </authorList>
    </citation>
    <scope>NUCLEOTIDE SEQUENCE</scope>
</reference>
<proteinExistence type="predicted"/>
<dbReference type="GO" id="GO:0006355">
    <property type="term" value="P:regulation of DNA-templated transcription"/>
    <property type="evidence" value="ECO:0007669"/>
    <property type="project" value="InterPro"/>
</dbReference>
<dbReference type="GO" id="GO:0005694">
    <property type="term" value="C:chromosome"/>
    <property type="evidence" value="ECO:0007669"/>
    <property type="project" value="InterPro"/>
</dbReference>
<dbReference type="GO" id="GO:0004386">
    <property type="term" value="F:helicase activity"/>
    <property type="evidence" value="ECO:0007669"/>
    <property type="project" value="UniProtKB-KW"/>
</dbReference>
<keyword evidence="5" id="KW-0067">ATP-binding</keyword>
<feature type="compositionally biased region" description="Acidic residues" evidence="3">
    <location>
        <begin position="14"/>
        <end position="32"/>
    </location>
</feature>
<evidence type="ECO:0000313" key="6">
    <source>
        <dbReference type="EMBL" id="JAQ18333.1"/>
    </source>
</evidence>
<protein>
    <submittedName>
        <fullName evidence="5">ATP-dependent DNA helicase Q5</fullName>
    </submittedName>
</protein>
<gene>
    <name evidence="5" type="primary">RECQL5_4</name>
    <name evidence="5" type="ORF">CM83_48063</name>
    <name evidence="6" type="ORF">g.47713</name>
</gene>
<sequence>MGMSTLNNRKNDLEENGDPWDVDTEEEEEDEESQIKDDEQLTMLVRKSYLKHLERCLKKNYEDSKRTPIEQDEIAFHAKQLEKKALRMSMRVGIYQRYMVREMEAIKKASKKNLIHPTFSKLKFRRIERAEKETQTEETSTKCEEKTEMQNMLSSAFGVSPGYPGEHEGIDSYEELLNILTSSPHLLQEQAKMNQEDDSMLGNLCDVSQDVAYSHSLFPESPKRRPNLDERLQQLGLWCDEDNVPAPQPPPQVPEEPPIRNSIEEPAFKISKRGMLPSDWSEEVVIQTELMQAILKRKSPFKRAIIERRFRDLFGYEGDLPEFAAGPSQEELLEARRHVAGQVVKALTPFYMDGRIGTRLVFKSLAKRITDRLLAKTMTPDPKEAKKEVKICFALKPEILTPKDIDHVFTALGNF</sequence>
<dbReference type="AlphaFoldDB" id="A0A0A9YYU3"/>
<keyword evidence="5" id="KW-0547">Nucleotide-binding</keyword>